<dbReference type="EMBL" id="JBEPMN010000006">
    <property type="protein sequence ID" value="MET3661747.1"/>
    <property type="molecule type" value="Genomic_DNA"/>
</dbReference>
<evidence type="ECO:0000313" key="2">
    <source>
        <dbReference type="Proteomes" id="UP001549143"/>
    </source>
</evidence>
<keyword evidence="2" id="KW-1185">Reference proteome</keyword>
<comment type="caution">
    <text evidence="1">The sequence shown here is derived from an EMBL/GenBank/DDBJ whole genome shotgun (WGS) entry which is preliminary data.</text>
</comment>
<evidence type="ECO:0008006" key="3">
    <source>
        <dbReference type="Google" id="ProtNLM"/>
    </source>
</evidence>
<reference evidence="1 2" key="1">
    <citation type="submission" date="2024-06" db="EMBL/GenBank/DDBJ databases">
        <title>Genomic Encyclopedia of Type Strains, Phase IV (KMG-IV): sequencing the most valuable type-strain genomes for metagenomic binning, comparative biology and taxonomic classification.</title>
        <authorList>
            <person name="Goeker M."/>
        </authorList>
    </citation>
    <scope>NUCLEOTIDE SEQUENCE [LARGE SCALE GENOMIC DNA]</scope>
    <source>
        <strain evidence="1 2">DSM 19730</strain>
    </source>
</reference>
<organism evidence="1 2">
    <name type="scientific">Aquamicrobium ahrensii</name>
    <dbReference type="NCBI Taxonomy" id="469551"/>
    <lineage>
        <taxon>Bacteria</taxon>
        <taxon>Pseudomonadati</taxon>
        <taxon>Pseudomonadota</taxon>
        <taxon>Alphaproteobacteria</taxon>
        <taxon>Hyphomicrobiales</taxon>
        <taxon>Phyllobacteriaceae</taxon>
        <taxon>Aquamicrobium</taxon>
    </lineage>
</organism>
<protein>
    <recommendedName>
        <fullName evidence="3">Transposase</fullName>
    </recommendedName>
</protein>
<proteinExistence type="predicted"/>
<sequence length="149" mass="16504">MQTRLSAKRTGQRLIPIRQQKKPTPERGPYLVLFQLVNDWTAFSEQPNVADVGRIGNIRWRGKAMRTLALILAQRRTAGCLLSDQLSSSGNAVQPQPIRLMIDNRPKLGGSGCAGLFSTLLSSQGEQHRVSAAFQGCQSVIRRMFPPSF</sequence>
<name>A0ABV2KKZ1_9HYPH</name>
<dbReference type="RefSeq" id="WP_354151619.1">
    <property type="nucleotide sequence ID" value="NZ_JBEPMN010000006.1"/>
</dbReference>
<dbReference type="Proteomes" id="UP001549143">
    <property type="component" value="Unassembled WGS sequence"/>
</dbReference>
<accession>A0ABV2KKZ1</accession>
<evidence type="ECO:0000313" key="1">
    <source>
        <dbReference type="EMBL" id="MET3661747.1"/>
    </source>
</evidence>
<gene>
    <name evidence="1" type="ORF">ABID44_002075</name>
</gene>